<name>A0A445MXQ7_9BACT</name>
<accession>A0A445MXQ7</accession>
<comment type="caution">
    <text evidence="4">Lacks conserved residue(s) required for the propagation of feature annotation.</text>
</comment>
<dbReference type="FunFam" id="3.30.70.580:FF:000001">
    <property type="entry name" value="tRNA pseudouridine synthase A"/>
    <property type="match status" value="1"/>
</dbReference>
<dbReference type="PIRSF" id="PIRSF001430">
    <property type="entry name" value="tRNA_psdUrid_synth"/>
    <property type="match status" value="1"/>
</dbReference>
<dbReference type="Gene3D" id="3.30.70.660">
    <property type="entry name" value="Pseudouridine synthase I, catalytic domain, C-terminal subdomain"/>
    <property type="match status" value="1"/>
</dbReference>
<dbReference type="HAMAP" id="MF_00171">
    <property type="entry name" value="TruA"/>
    <property type="match status" value="1"/>
</dbReference>
<evidence type="ECO:0000256" key="4">
    <source>
        <dbReference type="HAMAP-Rule" id="MF_00171"/>
    </source>
</evidence>
<gene>
    <name evidence="4 9" type="primary">truA</name>
    <name evidence="9" type="ORF">PITCH_A220034</name>
</gene>
<evidence type="ECO:0000259" key="8">
    <source>
        <dbReference type="Pfam" id="PF01416"/>
    </source>
</evidence>
<feature type="domain" description="Pseudouridine synthase I TruA alpha/beta" evidence="8">
    <location>
        <begin position="149"/>
        <end position="246"/>
    </location>
</feature>
<dbReference type="GO" id="GO:0160147">
    <property type="term" value="F:tRNA pseudouridine(38-40) synthase activity"/>
    <property type="evidence" value="ECO:0007669"/>
    <property type="project" value="UniProtKB-EC"/>
</dbReference>
<dbReference type="EMBL" id="OJIN01000135">
    <property type="protein sequence ID" value="SPD74267.1"/>
    <property type="molecule type" value="Genomic_DNA"/>
</dbReference>
<keyword evidence="3 4" id="KW-0413">Isomerase</keyword>
<dbReference type="Pfam" id="PF01416">
    <property type="entry name" value="PseudoU_synth_1"/>
    <property type="match status" value="2"/>
</dbReference>
<feature type="binding site" evidence="4 6">
    <location>
        <position position="112"/>
    </location>
    <ligand>
        <name>substrate</name>
    </ligand>
</feature>
<dbReference type="InterPro" id="IPR020095">
    <property type="entry name" value="PsdUridine_synth_TruA_C"/>
</dbReference>
<evidence type="ECO:0000313" key="9">
    <source>
        <dbReference type="EMBL" id="SPD74267.1"/>
    </source>
</evidence>
<evidence type="ECO:0000256" key="3">
    <source>
        <dbReference type="ARBA" id="ARBA00023235"/>
    </source>
</evidence>
<sequence length="246" mass="27838">MDAHNIKLTLSYDGTGYHGWQRQENGVTIQGVIEEKIRTMTGEPVRLIASGRTDAGVHALNQVCNFITRSPIDPQAIKAGLNSMLPGDIVITGAQYVPMEFHSRYRVKSKLYEYRILNRPDPDVFLRNYTWYIRRPLNRDEMTKSLSVLTGTHDFSSFRSAGSENINPVRTVSRAELYCPDNQIRIIIEADGFLRHMVRNIVGTIVDAGMGRLDANDIKRILEARDRREAGRKAPAQGLFLVSVTY</sequence>
<comment type="subunit">
    <text evidence="4">Homodimer.</text>
</comment>
<dbReference type="Gene3D" id="3.30.70.580">
    <property type="entry name" value="Pseudouridine synthase I, catalytic domain, N-terminal subdomain"/>
    <property type="match status" value="1"/>
</dbReference>
<dbReference type="PANTHER" id="PTHR11142">
    <property type="entry name" value="PSEUDOURIDYLATE SYNTHASE"/>
    <property type="match status" value="1"/>
</dbReference>
<dbReference type="GO" id="GO:0031119">
    <property type="term" value="P:tRNA pseudouridine synthesis"/>
    <property type="evidence" value="ECO:0007669"/>
    <property type="project" value="UniProtKB-UniRule"/>
</dbReference>
<dbReference type="AlphaFoldDB" id="A0A445MXQ7"/>
<dbReference type="NCBIfam" id="TIGR00071">
    <property type="entry name" value="hisT_truA"/>
    <property type="match status" value="1"/>
</dbReference>
<proteinExistence type="inferred from homology"/>
<evidence type="ECO:0000256" key="5">
    <source>
        <dbReference type="PIRSR" id="PIRSR001430-1"/>
    </source>
</evidence>
<feature type="domain" description="Pseudouridine synthase I TruA alpha/beta" evidence="8">
    <location>
        <begin position="11"/>
        <end position="105"/>
    </location>
</feature>
<dbReference type="GO" id="GO:0003723">
    <property type="term" value="F:RNA binding"/>
    <property type="evidence" value="ECO:0007669"/>
    <property type="project" value="InterPro"/>
</dbReference>
<evidence type="ECO:0000256" key="1">
    <source>
        <dbReference type="ARBA" id="ARBA00009375"/>
    </source>
</evidence>
<protein>
    <recommendedName>
        <fullName evidence="4">tRNA pseudouridine synthase A</fullName>
        <ecNumber evidence="4">5.4.99.12</ecNumber>
    </recommendedName>
    <alternativeName>
        <fullName evidence="4">tRNA pseudouridine(38-40) synthase</fullName>
    </alternativeName>
    <alternativeName>
        <fullName evidence="4">tRNA pseudouridylate synthase I</fullName>
    </alternativeName>
    <alternativeName>
        <fullName evidence="4">tRNA-uridine isomerase I</fullName>
    </alternativeName>
</protein>
<evidence type="ECO:0000256" key="6">
    <source>
        <dbReference type="PIRSR" id="PIRSR001430-2"/>
    </source>
</evidence>
<dbReference type="CDD" id="cd02570">
    <property type="entry name" value="PseudoU_synth_EcTruA"/>
    <property type="match status" value="1"/>
</dbReference>
<dbReference type="InterPro" id="IPR020094">
    <property type="entry name" value="TruA/RsuA/RluB/E/F_N"/>
</dbReference>
<feature type="active site" description="Nucleophile" evidence="4 5">
    <location>
        <position position="54"/>
    </location>
</feature>
<comment type="catalytic activity">
    <reaction evidence="4 7">
        <text>uridine(38/39/40) in tRNA = pseudouridine(38/39/40) in tRNA</text>
        <dbReference type="Rhea" id="RHEA:22376"/>
        <dbReference type="Rhea" id="RHEA-COMP:10085"/>
        <dbReference type="Rhea" id="RHEA-COMP:10087"/>
        <dbReference type="ChEBI" id="CHEBI:65314"/>
        <dbReference type="ChEBI" id="CHEBI:65315"/>
        <dbReference type="EC" id="5.4.99.12"/>
    </reaction>
</comment>
<keyword evidence="2 4" id="KW-0819">tRNA processing</keyword>
<dbReference type="SUPFAM" id="SSF55120">
    <property type="entry name" value="Pseudouridine synthase"/>
    <property type="match status" value="1"/>
</dbReference>
<dbReference type="InterPro" id="IPR020097">
    <property type="entry name" value="PsdUridine_synth_TruA_a/b_dom"/>
</dbReference>
<dbReference type="InterPro" id="IPR020103">
    <property type="entry name" value="PsdUridine_synth_cat_dom_sf"/>
</dbReference>
<comment type="similarity">
    <text evidence="1 4 7">Belongs to the tRNA pseudouridine synthase TruA family.</text>
</comment>
<organism evidence="9">
    <name type="scientific">uncultured Desulfobacterium sp</name>
    <dbReference type="NCBI Taxonomy" id="201089"/>
    <lineage>
        <taxon>Bacteria</taxon>
        <taxon>Pseudomonadati</taxon>
        <taxon>Thermodesulfobacteriota</taxon>
        <taxon>Desulfobacteria</taxon>
        <taxon>Desulfobacterales</taxon>
        <taxon>Desulfobacteriaceae</taxon>
        <taxon>Desulfobacterium</taxon>
        <taxon>environmental samples</taxon>
    </lineage>
</organism>
<dbReference type="PANTHER" id="PTHR11142:SF0">
    <property type="entry name" value="TRNA PSEUDOURIDINE SYNTHASE-LIKE 1"/>
    <property type="match status" value="1"/>
</dbReference>
<dbReference type="EC" id="5.4.99.12" evidence="4"/>
<reference evidence="9" key="1">
    <citation type="submission" date="2018-01" db="EMBL/GenBank/DDBJ databases">
        <authorList>
            <person name="Regsiter A."/>
            <person name="William W."/>
        </authorList>
    </citation>
    <scope>NUCLEOTIDE SEQUENCE</scope>
    <source>
        <strain evidence="9">TRIP AH-1</strain>
    </source>
</reference>
<evidence type="ECO:0000256" key="7">
    <source>
        <dbReference type="RuleBase" id="RU003792"/>
    </source>
</evidence>
<dbReference type="InterPro" id="IPR001406">
    <property type="entry name" value="PsdUridine_synth_TruA"/>
</dbReference>
<evidence type="ECO:0000256" key="2">
    <source>
        <dbReference type="ARBA" id="ARBA00022694"/>
    </source>
</evidence>
<comment type="function">
    <text evidence="4">Formation of pseudouridine at positions 38, 39 and 40 in the anticodon stem and loop of transfer RNAs.</text>
</comment>